<feature type="compositionally biased region" description="Polar residues" evidence="1">
    <location>
        <begin position="47"/>
        <end position="60"/>
    </location>
</feature>
<feature type="region of interest" description="Disordered" evidence="1">
    <location>
        <begin position="43"/>
        <end position="67"/>
    </location>
</feature>
<proteinExistence type="predicted"/>
<evidence type="ECO:0000256" key="1">
    <source>
        <dbReference type="SAM" id="MobiDB-lite"/>
    </source>
</evidence>
<accession>A0A1C7ECF4</accession>
<dbReference type="EMBL" id="CP016539">
    <property type="protein sequence ID" value="ANU21385.1"/>
    <property type="molecule type" value="Genomic_DNA"/>
</dbReference>
<evidence type="ECO:0000313" key="3">
    <source>
        <dbReference type="Proteomes" id="UP000092650"/>
    </source>
</evidence>
<sequence>MAATAKTMLNQKTETFPQANPRYLTLTITRGSDSPARRQLITEANPFKQSRCNEISQLPSLQGEAKP</sequence>
<reference evidence="2" key="1">
    <citation type="submission" date="2016-10" db="EMBL/GenBank/DDBJ databases">
        <authorList>
            <person name="See-Too W.S."/>
        </authorList>
    </citation>
    <scope>NUCLEOTIDE SEQUENCE [LARGE SCALE GENOMIC DNA]</scope>
    <source>
        <strain evidence="2">DSM 23997</strain>
    </source>
</reference>
<gene>
    <name evidence="2" type="ORF">BBI15_14965</name>
</gene>
<dbReference type="AlphaFoldDB" id="A0A1C7ECF4"/>
<protein>
    <submittedName>
        <fullName evidence="2">Uncharacterized protein</fullName>
    </submittedName>
</protein>
<dbReference type="KEGG" id="ppla:BBI15_14965"/>
<organism evidence="2 3">
    <name type="scientific">Planococcus plakortidis</name>
    <dbReference type="NCBI Taxonomy" id="1038856"/>
    <lineage>
        <taxon>Bacteria</taxon>
        <taxon>Bacillati</taxon>
        <taxon>Bacillota</taxon>
        <taxon>Bacilli</taxon>
        <taxon>Bacillales</taxon>
        <taxon>Caryophanaceae</taxon>
        <taxon>Planococcus</taxon>
    </lineage>
</organism>
<evidence type="ECO:0000313" key="2">
    <source>
        <dbReference type="EMBL" id="ANU21385.1"/>
    </source>
</evidence>
<dbReference type="Proteomes" id="UP000092650">
    <property type="component" value="Chromosome"/>
</dbReference>
<name>A0A1C7ECF4_9BACL</name>
<keyword evidence="3" id="KW-1185">Reference proteome</keyword>